<proteinExistence type="predicted"/>
<dbReference type="EMBL" id="MSFN02000003">
    <property type="protein sequence ID" value="PTU21476.1"/>
    <property type="molecule type" value="Genomic_DNA"/>
</dbReference>
<dbReference type="VEuPathDB" id="FungiDB:P175DRAFT_0530983"/>
<evidence type="ECO:0000313" key="2">
    <source>
        <dbReference type="EMBL" id="PTU21476.1"/>
    </source>
</evidence>
<comment type="caution">
    <text evidence="2">The sequence shown here is derived from an EMBL/GenBank/DDBJ whole genome shotgun (WGS) entry which is preliminary data.</text>
</comment>
<feature type="region of interest" description="Disordered" evidence="1">
    <location>
        <begin position="211"/>
        <end position="246"/>
    </location>
</feature>
<dbReference type="RefSeq" id="XP_040752868.1">
    <property type="nucleotide sequence ID" value="XM_040899830.1"/>
</dbReference>
<evidence type="ECO:0000256" key="1">
    <source>
        <dbReference type="SAM" id="MobiDB-lite"/>
    </source>
</evidence>
<dbReference type="GeneID" id="63816712"/>
<dbReference type="Proteomes" id="UP000244073">
    <property type="component" value="Unassembled WGS sequence"/>
</dbReference>
<protein>
    <submittedName>
        <fullName evidence="2">Uncharacterized protein</fullName>
    </submittedName>
</protein>
<gene>
    <name evidence="2" type="ORF">P175DRAFT_0530983</name>
</gene>
<feature type="region of interest" description="Disordered" evidence="1">
    <location>
        <begin position="167"/>
        <end position="186"/>
    </location>
</feature>
<dbReference type="AlphaFoldDB" id="A0A2T5LYX8"/>
<sequence>MCYYKPNQPPCTCSFLQLIQPCSNVRIYPAPSPTQNPHPLIRVCTNRYIARGVGQRFCAQCSAAPASTTSWFGVARGNTNSAENAPAEFLKTRTRTDMDPSLGVEIGKGKGRMANTTTTTTTTTTCNTGFSPLPSTRYTSGTQIQRKIQSMLSRPTRMASPLSSSVLAAESGGGTSPQTRMATETEGAPCARKGSIAHMLSGEDVSVEQKVGGTHTLNESDSGSGDIVKVDRDERIDNVVGAEDGQ</sequence>
<feature type="region of interest" description="Disordered" evidence="1">
    <location>
        <begin position="98"/>
        <end position="122"/>
    </location>
</feature>
<reference evidence="2 3" key="1">
    <citation type="journal article" date="2018" name="Proc. Natl. Acad. Sci. U.S.A.">
        <title>Linking secondary metabolites to gene clusters through genome sequencing of six diverse Aspergillus species.</title>
        <authorList>
            <person name="Kaerboelling I."/>
            <person name="Vesth T.C."/>
            <person name="Frisvad J.C."/>
            <person name="Nybo J.L."/>
            <person name="Theobald S."/>
            <person name="Kuo A."/>
            <person name="Bowyer P."/>
            <person name="Matsuda Y."/>
            <person name="Mondo S."/>
            <person name="Lyhne E.K."/>
            <person name="Kogle M.E."/>
            <person name="Clum A."/>
            <person name="Lipzen A."/>
            <person name="Salamov A."/>
            <person name="Ngan C.Y."/>
            <person name="Daum C."/>
            <person name="Chiniquy J."/>
            <person name="Barry K."/>
            <person name="LaButti K."/>
            <person name="Haridas S."/>
            <person name="Simmons B.A."/>
            <person name="Magnuson J.K."/>
            <person name="Mortensen U.H."/>
            <person name="Larsen T.O."/>
            <person name="Grigoriev I.V."/>
            <person name="Baker S.E."/>
            <person name="Andersen M.R."/>
        </authorList>
    </citation>
    <scope>NUCLEOTIDE SEQUENCE [LARGE SCALE GENOMIC DNA]</scope>
    <source>
        <strain evidence="2 3">IBT 24754</strain>
    </source>
</reference>
<dbReference type="OrthoDB" id="4510598at2759"/>
<feature type="compositionally biased region" description="Basic and acidic residues" evidence="1">
    <location>
        <begin position="228"/>
        <end position="237"/>
    </location>
</feature>
<accession>A0A2T5LYX8</accession>
<organism evidence="2 3">
    <name type="scientific">Aspergillus ochraceoroseus IBT 24754</name>
    <dbReference type="NCBI Taxonomy" id="1392256"/>
    <lineage>
        <taxon>Eukaryota</taxon>
        <taxon>Fungi</taxon>
        <taxon>Dikarya</taxon>
        <taxon>Ascomycota</taxon>
        <taxon>Pezizomycotina</taxon>
        <taxon>Eurotiomycetes</taxon>
        <taxon>Eurotiomycetidae</taxon>
        <taxon>Eurotiales</taxon>
        <taxon>Aspergillaceae</taxon>
        <taxon>Aspergillus</taxon>
        <taxon>Aspergillus subgen. Nidulantes</taxon>
    </lineage>
</organism>
<evidence type="ECO:0000313" key="3">
    <source>
        <dbReference type="Proteomes" id="UP000244073"/>
    </source>
</evidence>
<name>A0A2T5LYX8_9EURO</name>